<reference evidence="1" key="1">
    <citation type="submission" date="2019-12" db="EMBL/GenBank/DDBJ databases">
        <title>Genome sequencing and annotation of Brassica cretica.</title>
        <authorList>
            <person name="Studholme D.J."/>
            <person name="Sarris P."/>
        </authorList>
    </citation>
    <scope>NUCLEOTIDE SEQUENCE</scope>
    <source>
        <strain evidence="1">PFS-109/04</strain>
        <tissue evidence="1">Leaf</tissue>
    </source>
</reference>
<protein>
    <submittedName>
        <fullName evidence="1">Uncharacterized protein</fullName>
    </submittedName>
</protein>
<gene>
    <name evidence="1" type="ORF">F2Q69_00031603</name>
</gene>
<accession>A0A8S9RTK4</accession>
<sequence length="104" mass="11555">MWSDGLTLSCRPISLAVPGEMAMLATSEAGSRCNHCSSWCYLSWWSHGNYLTPTESLEVTESPALITLQKLSKMIAKTSSTLGSLWLVPCLLLRLCILPRLRLR</sequence>
<dbReference type="EMBL" id="QGKX02000088">
    <property type="protein sequence ID" value="KAF3583823.1"/>
    <property type="molecule type" value="Genomic_DNA"/>
</dbReference>
<dbReference type="AlphaFoldDB" id="A0A8S9RTK4"/>
<proteinExistence type="predicted"/>
<organism evidence="1 2">
    <name type="scientific">Brassica cretica</name>
    <name type="common">Mustard</name>
    <dbReference type="NCBI Taxonomy" id="69181"/>
    <lineage>
        <taxon>Eukaryota</taxon>
        <taxon>Viridiplantae</taxon>
        <taxon>Streptophyta</taxon>
        <taxon>Embryophyta</taxon>
        <taxon>Tracheophyta</taxon>
        <taxon>Spermatophyta</taxon>
        <taxon>Magnoliopsida</taxon>
        <taxon>eudicotyledons</taxon>
        <taxon>Gunneridae</taxon>
        <taxon>Pentapetalae</taxon>
        <taxon>rosids</taxon>
        <taxon>malvids</taxon>
        <taxon>Brassicales</taxon>
        <taxon>Brassicaceae</taxon>
        <taxon>Brassiceae</taxon>
        <taxon>Brassica</taxon>
    </lineage>
</organism>
<name>A0A8S9RTK4_BRACR</name>
<evidence type="ECO:0000313" key="2">
    <source>
        <dbReference type="Proteomes" id="UP000712600"/>
    </source>
</evidence>
<dbReference type="Proteomes" id="UP000712600">
    <property type="component" value="Unassembled WGS sequence"/>
</dbReference>
<comment type="caution">
    <text evidence="1">The sequence shown here is derived from an EMBL/GenBank/DDBJ whole genome shotgun (WGS) entry which is preliminary data.</text>
</comment>
<evidence type="ECO:0000313" key="1">
    <source>
        <dbReference type="EMBL" id="KAF3583823.1"/>
    </source>
</evidence>